<dbReference type="InterPro" id="IPR006442">
    <property type="entry name" value="Antitoxin_Phd/YefM"/>
</dbReference>
<dbReference type="Pfam" id="PF02604">
    <property type="entry name" value="PhdYeFM_antitox"/>
    <property type="match status" value="1"/>
</dbReference>
<evidence type="ECO:0000313" key="4">
    <source>
        <dbReference type="Proteomes" id="UP000186102"/>
    </source>
</evidence>
<sequence length="90" mass="10073">MPTIKSSTALRNDYSKISKYCHETGEPVYVTVNGEGDLTVMSIDAFEKRERALEIREKLLEAQLQKANGVPMLDFDEAMSELKALAHGKL</sequence>
<gene>
    <name evidence="3" type="ORF">DSOL_4792</name>
</gene>
<comment type="similarity">
    <text evidence="1 2">Belongs to the phD/YefM antitoxin family.</text>
</comment>
<reference evidence="3 4" key="1">
    <citation type="submission" date="2016-09" db="EMBL/GenBank/DDBJ databases">
        <title>Complete genome of Desulfosporosinus sp. OL.</title>
        <authorList>
            <person name="Mardanov A."/>
            <person name="Beletsky A."/>
            <person name="Panova A."/>
            <person name="Karnachuk O."/>
            <person name="Ravin N."/>
        </authorList>
    </citation>
    <scope>NUCLEOTIDE SEQUENCE [LARGE SCALE GENOMIC DNA]</scope>
    <source>
        <strain evidence="3 4">OL</strain>
    </source>
</reference>
<dbReference type="EMBL" id="MLBF01000067">
    <property type="protein sequence ID" value="OLN26880.1"/>
    <property type="molecule type" value="Genomic_DNA"/>
</dbReference>
<evidence type="ECO:0000256" key="1">
    <source>
        <dbReference type="ARBA" id="ARBA00009981"/>
    </source>
</evidence>
<keyword evidence="4" id="KW-1185">Reference proteome</keyword>
<dbReference type="InterPro" id="IPR036165">
    <property type="entry name" value="YefM-like_sf"/>
</dbReference>
<dbReference type="Proteomes" id="UP000186102">
    <property type="component" value="Unassembled WGS sequence"/>
</dbReference>
<accession>A0A1Q8QHQ2</accession>
<evidence type="ECO:0000313" key="3">
    <source>
        <dbReference type="EMBL" id="OLN26880.1"/>
    </source>
</evidence>
<dbReference type="AlphaFoldDB" id="A0A1Q8QHQ2"/>
<dbReference type="STRING" id="1888891.DSOL_4792"/>
<organism evidence="3 4">
    <name type="scientific">Desulfosporosinus metallidurans</name>
    <dbReference type="NCBI Taxonomy" id="1888891"/>
    <lineage>
        <taxon>Bacteria</taxon>
        <taxon>Bacillati</taxon>
        <taxon>Bacillota</taxon>
        <taxon>Clostridia</taxon>
        <taxon>Eubacteriales</taxon>
        <taxon>Desulfitobacteriaceae</taxon>
        <taxon>Desulfosporosinus</taxon>
    </lineage>
</organism>
<dbReference type="OrthoDB" id="9795585at2"/>
<protein>
    <recommendedName>
        <fullName evidence="2">Antitoxin</fullName>
    </recommendedName>
</protein>
<dbReference type="SUPFAM" id="SSF143120">
    <property type="entry name" value="YefM-like"/>
    <property type="match status" value="1"/>
</dbReference>
<proteinExistence type="inferred from homology"/>
<evidence type="ECO:0000256" key="2">
    <source>
        <dbReference type="RuleBase" id="RU362080"/>
    </source>
</evidence>
<comment type="function">
    <text evidence="2">Antitoxin component of a type II toxin-antitoxin (TA) system.</text>
</comment>
<name>A0A1Q8QHQ2_9FIRM</name>
<comment type="caution">
    <text evidence="3">The sequence shown here is derived from an EMBL/GenBank/DDBJ whole genome shotgun (WGS) entry which is preliminary data.</text>
</comment>
<dbReference type="RefSeq" id="WP_075367076.1">
    <property type="nucleotide sequence ID" value="NZ_MLBF01000067.1"/>
</dbReference>